<dbReference type="GO" id="GO:0005634">
    <property type="term" value="C:nucleus"/>
    <property type="evidence" value="ECO:0007669"/>
    <property type="project" value="UniProtKB-SubCell"/>
</dbReference>
<dbReference type="GO" id="GO:0000122">
    <property type="term" value="P:negative regulation of transcription by RNA polymerase II"/>
    <property type="evidence" value="ECO:0007669"/>
    <property type="project" value="TreeGrafter"/>
</dbReference>
<dbReference type="Gene3D" id="1.10.30.10">
    <property type="entry name" value="High mobility group box domain"/>
    <property type="match status" value="1"/>
</dbReference>
<keyword evidence="3 4" id="KW-0539">Nucleus</keyword>
<feature type="domain" description="HMG box" evidence="6">
    <location>
        <begin position="117"/>
        <end position="185"/>
    </location>
</feature>
<dbReference type="PANTHER" id="PTHR10270">
    <property type="entry name" value="SOX TRANSCRIPTION FACTOR"/>
    <property type="match status" value="1"/>
</dbReference>
<dbReference type="Pfam" id="PF00505">
    <property type="entry name" value="HMG_box"/>
    <property type="match status" value="1"/>
</dbReference>
<dbReference type="InterPro" id="IPR036910">
    <property type="entry name" value="HMG_box_dom_sf"/>
</dbReference>
<sequence>MNFENLIKINKIDLFKFAAKFHQSQHEHLNHHHFHHQGEHNSNLSEIKFVHHHPQNSSENSEENNEIIVDEDSCDDNFNSYFYQNTFKPLKSTNRESMLAKSPSSASSSSSSNLDHIKRPMNAFMVWSRGQRRKMATDNPKMHNSEISKRLGAEWKLLSESEKRPFIDEAKRLRALHMKEHPDYKYRPRRKPKTLVKSPTPNSNNNNNNNSQSQSSVKESPPHTQNKYTYPHFDMSLQSRAPPIPFVPYPPIDFTLADLQARINAMYAYHAYQNRNCTINSFTQLEATPTTPSPPSITASYGKKSPPISLTTTPMHQTSPNAANII</sequence>
<feature type="region of interest" description="Disordered" evidence="5">
    <location>
        <begin position="98"/>
        <end position="117"/>
    </location>
</feature>
<dbReference type="VEuPathDB" id="VectorBase:CSON007810"/>
<name>A0A336M259_CULSO</name>
<reference evidence="7" key="1">
    <citation type="submission" date="2018-07" db="EMBL/GenBank/DDBJ databases">
        <authorList>
            <person name="Quirk P.G."/>
            <person name="Krulwich T.A."/>
        </authorList>
    </citation>
    <scope>NUCLEOTIDE SEQUENCE</scope>
</reference>
<dbReference type="InterPro" id="IPR050140">
    <property type="entry name" value="SRY-related_HMG-box_TF-like"/>
</dbReference>
<protein>
    <submittedName>
        <fullName evidence="7">CSON007810 protein</fullName>
    </submittedName>
</protein>
<feature type="compositionally biased region" description="Low complexity" evidence="5">
    <location>
        <begin position="202"/>
        <end position="216"/>
    </location>
</feature>
<dbReference type="GO" id="GO:0007420">
    <property type="term" value="P:brain development"/>
    <property type="evidence" value="ECO:0007669"/>
    <property type="project" value="TreeGrafter"/>
</dbReference>
<feature type="region of interest" description="Disordered" evidence="5">
    <location>
        <begin position="288"/>
        <end position="326"/>
    </location>
</feature>
<dbReference type="PROSITE" id="PS50118">
    <property type="entry name" value="HMG_BOX_2"/>
    <property type="match status" value="1"/>
</dbReference>
<dbReference type="InterPro" id="IPR009071">
    <property type="entry name" value="HMG_box_dom"/>
</dbReference>
<dbReference type="GO" id="GO:0030182">
    <property type="term" value="P:neuron differentiation"/>
    <property type="evidence" value="ECO:0007669"/>
    <property type="project" value="TreeGrafter"/>
</dbReference>
<gene>
    <name evidence="7" type="primary">CSON007810</name>
</gene>
<evidence type="ECO:0000256" key="5">
    <source>
        <dbReference type="SAM" id="MobiDB-lite"/>
    </source>
</evidence>
<accession>A0A336M259</accession>
<dbReference type="GO" id="GO:0001228">
    <property type="term" value="F:DNA-binding transcription activator activity, RNA polymerase II-specific"/>
    <property type="evidence" value="ECO:0007669"/>
    <property type="project" value="TreeGrafter"/>
</dbReference>
<evidence type="ECO:0000313" key="7">
    <source>
        <dbReference type="EMBL" id="SSX22923.1"/>
    </source>
</evidence>
<feature type="region of interest" description="Disordered" evidence="5">
    <location>
        <begin position="178"/>
        <end position="230"/>
    </location>
</feature>
<evidence type="ECO:0000256" key="3">
    <source>
        <dbReference type="ARBA" id="ARBA00023242"/>
    </source>
</evidence>
<organism evidence="7">
    <name type="scientific">Culicoides sonorensis</name>
    <name type="common">Biting midge</name>
    <dbReference type="NCBI Taxonomy" id="179676"/>
    <lineage>
        <taxon>Eukaryota</taxon>
        <taxon>Metazoa</taxon>
        <taxon>Ecdysozoa</taxon>
        <taxon>Arthropoda</taxon>
        <taxon>Hexapoda</taxon>
        <taxon>Insecta</taxon>
        <taxon>Pterygota</taxon>
        <taxon>Neoptera</taxon>
        <taxon>Endopterygota</taxon>
        <taxon>Diptera</taxon>
        <taxon>Nematocera</taxon>
        <taxon>Chironomoidea</taxon>
        <taxon>Ceratopogonidae</taxon>
        <taxon>Ceratopogoninae</taxon>
        <taxon>Culicoides</taxon>
        <taxon>Monoculicoides</taxon>
    </lineage>
</organism>
<dbReference type="SUPFAM" id="SSF47095">
    <property type="entry name" value="HMG-box"/>
    <property type="match status" value="1"/>
</dbReference>
<dbReference type="GO" id="GO:0000978">
    <property type="term" value="F:RNA polymerase II cis-regulatory region sequence-specific DNA binding"/>
    <property type="evidence" value="ECO:0007669"/>
    <property type="project" value="TreeGrafter"/>
</dbReference>
<evidence type="ECO:0000256" key="1">
    <source>
        <dbReference type="ARBA" id="ARBA00004123"/>
    </source>
</evidence>
<dbReference type="SMART" id="SM00398">
    <property type="entry name" value="HMG"/>
    <property type="match status" value="1"/>
</dbReference>
<dbReference type="FunFam" id="1.10.30.10:FF:000002">
    <property type="entry name" value="transcription factor Sox-2"/>
    <property type="match status" value="1"/>
</dbReference>
<keyword evidence="2 4" id="KW-0238">DNA-binding</keyword>
<feature type="compositionally biased region" description="Polar residues" evidence="5">
    <location>
        <begin position="308"/>
        <end position="326"/>
    </location>
</feature>
<comment type="subcellular location">
    <subcellularLocation>
        <location evidence="1">Nucleus</location>
    </subcellularLocation>
</comment>
<feature type="compositionally biased region" description="Low complexity" evidence="5">
    <location>
        <begin position="102"/>
        <end position="112"/>
    </location>
</feature>
<evidence type="ECO:0000256" key="4">
    <source>
        <dbReference type="PROSITE-ProRule" id="PRU00267"/>
    </source>
</evidence>
<dbReference type="EMBL" id="UFQT01000293">
    <property type="protein sequence ID" value="SSX22923.1"/>
    <property type="molecule type" value="Genomic_DNA"/>
</dbReference>
<proteinExistence type="predicted"/>
<feature type="DNA-binding region" description="HMG box" evidence="4">
    <location>
        <begin position="117"/>
        <end position="185"/>
    </location>
</feature>
<evidence type="ECO:0000256" key="2">
    <source>
        <dbReference type="ARBA" id="ARBA00023125"/>
    </source>
</evidence>
<dbReference type="CDD" id="cd01388">
    <property type="entry name" value="HMG-box_SoxB"/>
    <property type="match status" value="1"/>
</dbReference>
<dbReference type="PANTHER" id="PTHR10270:SF324">
    <property type="entry name" value="SOX DOMAIN-CONTAINING PROTEIN DICHAETE-RELATED"/>
    <property type="match status" value="1"/>
</dbReference>
<dbReference type="AlphaFoldDB" id="A0A336M259"/>
<evidence type="ECO:0000259" key="6">
    <source>
        <dbReference type="PROSITE" id="PS50118"/>
    </source>
</evidence>